<dbReference type="GO" id="GO:0016740">
    <property type="term" value="F:transferase activity"/>
    <property type="evidence" value="ECO:0007669"/>
    <property type="project" value="UniProtKB-KW"/>
</dbReference>
<dbReference type="RefSeq" id="WP_121066344.1">
    <property type="nucleotide sequence ID" value="NZ_RBIQ01000008.1"/>
</dbReference>
<evidence type="ECO:0000313" key="2">
    <source>
        <dbReference type="Proteomes" id="UP000269412"/>
    </source>
</evidence>
<organism evidence="1 2">
    <name type="scientific">Maribacter vaceletii</name>
    <dbReference type="NCBI Taxonomy" id="1206816"/>
    <lineage>
        <taxon>Bacteria</taxon>
        <taxon>Pseudomonadati</taxon>
        <taxon>Bacteroidota</taxon>
        <taxon>Flavobacteriia</taxon>
        <taxon>Flavobacteriales</taxon>
        <taxon>Flavobacteriaceae</taxon>
        <taxon>Maribacter</taxon>
    </lineage>
</organism>
<dbReference type="Proteomes" id="UP000269412">
    <property type="component" value="Unassembled WGS sequence"/>
</dbReference>
<dbReference type="OrthoDB" id="9807209at2"/>
<sequence>MKALNILIIGFVWPEPTTTAAGQRMLELIHFFLKQDCNITFASTAKKNTFSYPLDSLGVAQKEISLNDSGFDLYLSDNKKDIVIFDRYLTEEQFGWRVAENNPEALRILDTEDLHSLRNTRENAFKKGVPFTIENWKNNSVTKREIASIYRSDVSLIISSYEMQLLTKELNINNSLLHHLPFLLKAKKVKKIPFEEREEFICIGNGNHAPNKDAVIWLKKEIWPLIRKQLPEAMISIYGGHLPEQILQMHNPNQGFLVKGWAPSAIEVMRKARVNLAPLRFGAGLKGKLITALQANTPSVTTAIGAEGFSTKHLELNGTIAETAKTIAAAAVELYSSKEAWNKAQEKGEKLLKKLSNKEKTEKEFFKKIEETIQNLQEHRSSNFIGAMLQQHTMASTKYMSKWIEAKNKKIE</sequence>
<gene>
    <name evidence="1" type="ORF">CLV91_1712</name>
</gene>
<name>A0A495E8U6_9FLAO</name>
<dbReference type="EMBL" id="RBIQ01000008">
    <property type="protein sequence ID" value="RKR12999.1"/>
    <property type="molecule type" value="Genomic_DNA"/>
</dbReference>
<dbReference type="SUPFAM" id="SSF53756">
    <property type="entry name" value="UDP-Glycosyltransferase/glycogen phosphorylase"/>
    <property type="match status" value="1"/>
</dbReference>
<reference evidence="1 2" key="1">
    <citation type="submission" date="2018-10" db="EMBL/GenBank/DDBJ databases">
        <title>Genomic Encyclopedia of Archaeal and Bacterial Type Strains, Phase II (KMG-II): from individual species to whole genera.</title>
        <authorList>
            <person name="Goeker M."/>
        </authorList>
    </citation>
    <scope>NUCLEOTIDE SEQUENCE [LARGE SCALE GENOMIC DNA]</scope>
    <source>
        <strain evidence="1 2">DSM 25230</strain>
    </source>
</reference>
<accession>A0A495E8U6</accession>
<dbReference type="AlphaFoldDB" id="A0A495E8U6"/>
<evidence type="ECO:0000313" key="1">
    <source>
        <dbReference type="EMBL" id="RKR12999.1"/>
    </source>
</evidence>
<dbReference type="Pfam" id="PF13692">
    <property type="entry name" value="Glyco_trans_1_4"/>
    <property type="match status" value="1"/>
</dbReference>
<dbReference type="Gene3D" id="3.40.50.2000">
    <property type="entry name" value="Glycogen Phosphorylase B"/>
    <property type="match status" value="1"/>
</dbReference>
<keyword evidence="1" id="KW-0808">Transferase</keyword>
<protein>
    <submittedName>
        <fullName evidence="1">Glycosyl transferase family 1</fullName>
    </submittedName>
</protein>
<keyword evidence="2" id="KW-1185">Reference proteome</keyword>
<comment type="caution">
    <text evidence="1">The sequence shown here is derived from an EMBL/GenBank/DDBJ whole genome shotgun (WGS) entry which is preliminary data.</text>
</comment>
<proteinExistence type="predicted"/>